<reference evidence="3 4" key="1">
    <citation type="journal article" date="2018" name="Arch. Microbiol.">
        <title>New insights into the metabolic potential of the phototrophic purple bacterium Rhodopila globiformis DSM 161(T) from its draft genome sequence and evidence for a vanadium-dependent nitrogenase.</title>
        <authorList>
            <person name="Imhoff J.F."/>
            <person name="Rahn T."/>
            <person name="Kunzel S."/>
            <person name="Neulinger S.C."/>
        </authorList>
    </citation>
    <scope>NUCLEOTIDE SEQUENCE [LARGE SCALE GENOMIC DNA]</scope>
    <source>
        <strain evidence="3 4">DSM 161</strain>
    </source>
</reference>
<keyword evidence="4" id="KW-1185">Reference proteome</keyword>
<dbReference type="EMBL" id="NHRY01000193">
    <property type="protein sequence ID" value="PPQ31279.1"/>
    <property type="molecule type" value="Genomic_DNA"/>
</dbReference>
<dbReference type="Pfam" id="PF02604">
    <property type="entry name" value="PhdYeFM_antitox"/>
    <property type="match status" value="1"/>
</dbReference>
<dbReference type="AlphaFoldDB" id="A0A2S6N9J8"/>
<comment type="caution">
    <text evidence="3">The sequence shown here is derived from an EMBL/GenBank/DDBJ whole genome shotgun (WGS) entry which is preliminary data.</text>
</comment>
<dbReference type="InterPro" id="IPR036165">
    <property type="entry name" value="YefM-like_sf"/>
</dbReference>
<organism evidence="3 4">
    <name type="scientific">Rhodopila globiformis</name>
    <name type="common">Rhodopseudomonas globiformis</name>
    <dbReference type="NCBI Taxonomy" id="1071"/>
    <lineage>
        <taxon>Bacteria</taxon>
        <taxon>Pseudomonadati</taxon>
        <taxon>Pseudomonadota</taxon>
        <taxon>Alphaproteobacteria</taxon>
        <taxon>Acetobacterales</taxon>
        <taxon>Acetobacteraceae</taxon>
        <taxon>Rhodopila</taxon>
    </lineage>
</organism>
<evidence type="ECO:0000256" key="2">
    <source>
        <dbReference type="RuleBase" id="RU362080"/>
    </source>
</evidence>
<dbReference type="Proteomes" id="UP000239724">
    <property type="component" value="Unassembled WGS sequence"/>
</dbReference>
<gene>
    <name evidence="3" type="ORF">CCS01_17600</name>
</gene>
<sequence>MEHVVNMHEAKSQLSRLVALAQQGESVTIAIHGRPVAKLVPIRPQPVFGLGKDQCPPVPWSAFAPVSDEEAAEWGL</sequence>
<accession>A0A2S6N9J8</accession>
<evidence type="ECO:0000313" key="3">
    <source>
        <dbReference type="EMBL" id="PPQ31279.1"/>
    </source>
</evidence>
<proteinExistence type="inferred from homology"/>
<name>A0A2S6N9J8_RHOGL</name>
<protein>
    <recommendedName>
        <fullName evidence="2">Antitoxin</fullName>
    </recommendedName>
</protein>
<dbReference type="OrthoDB" id="963455at2"/>
<dbReference type="Gene3D" id="3.40.1620.10">
    <property type="entry name" value="YefM-like domain"/>
    <property type="match status" value="1"/>
</dbReference>
<evidence type="ECO:0000256" key="1">
    <source>
        <dbReference type="ARBA" id="ARBA00009981"/>
    </source>
</evidence>
<dbReference type="NCBIfam" id="TIGR01552">
    <property type="entry name" value="phd_fam"/>
    <property type="match status" value="1"/>
</dbReference>
<dbReference type="InterPro" id="IPR006442">
    <property type="entry name" value="Antitoxin_Phd/YefM"/>
</dbReference>
<dbReference type="RefSeq" id="WP_104520132.1">
    <property type="nucleotide sequence ID" value="NZ_NHRY01000193.1"/>
</dbReference>
<dbReference type="SUPFAM" id="SSF143120">
    <property type="entry name" value="YefM-like"/>
    <property type="match status" value="1"/>
</dbReference>
<comment type="function">
    <text evidence="2">Antitoxin component of a type II toxin-antitoxin (TA) system.</text>
</comment>
<evidence type="ECO:0000313" key="4">
    <source>
        <dbReference type="Proteomes" id="UP000239724"/>
    </source>
</evidence>
<comment type="similarity">
    <text evidence="1 2">Belongs to the phD/YefM antitoxin family.</text>
</comment>